<dbReference type="InterPro" id="IPR002197">
    <property type="entry name" value="HTH_Fis"/>
</dbReference>
<protein>
    <submittedName>
        <fullName evidence="10">Sigma-54-dependent transcriptional response regulator</fullName>
    </submittedName>
</protein>
<dbReference type="PANTHER" id="PTHR32071:SF113">
    <property type="entry name" value="ALGINATE BIOSYNTHESIS TRANSCRIPTIONAL REGULATORY PROTEIN ALGB"/>
    <property type="match status" value="1"/>
</dbReference>
<dbReference type="GO" id="GO:0005524">
    <property type="term" value="F:ATP binding"/>
    <property type="evidence" value="ECO:0007669"/>
    <property type="project" value="UniProtKB-KW"/>
</dbReference>
<dbReference type="InterPro" id="IPR009057">
    <property type="entry name" value="Homeodomain-like_sf"/>
</dbReference>
<dbReference type="Gene3D" id="3.40.50.2300">
    <property type="match status" value="1"/>
</dbReference>
<dbReference type="GO" id="GO:0043565">
    <property type="term" value="F:sequence-specific DNA binding"/>
    <property type="evidence" value="ECO:0007669"/>
    <property type="project" value="InterPro"/>
</dbReference>
<name>A0A0F3H2P9_9BACT</name>
<dbReference type="PROSITE" id="PS50045">
    <property type="entry name" value="SIGMA54_INTERACT_4"/>
    <property type="match status" value="1"/>
</dbReference>
<sequence>MAVIIVIDDEPLQRDILKTILEDEGYEVYGASSAEEGLHMINTLLPDVVITDLKMGGMSGIQLLDRLPNGTSRTAVIVITAYGTITSAVDAIKKGAFDYLTKPLDKDVILLIVKKAIERIDLMRENQRLRHELYGKFGIEGIVGTSKSIKDVMEVVRKITAANVTVLIYGESGTGKELIARAIHYNGPRRTAPFTAINCAALPENLIESELFGYEPGAFTGATHRKIGLFESTSGGTLFLDEIGDMPLVTQTKLLRVLQDKEVRRLGGKDSIKVDVRIIAATNKDLEREIEKTTFRDDLYYRLKVVTIRLPSLSQRKDDIPQLIQHFLDKYNKEFGREIRGVDRSAIRMLTDYHWPGNIRQLGSVIERAVLMADADVINPDDIKDELSLPATGSAFKIEIPQEGINFEELEKTLLKKAMARSNNVAAKAARLLGMSYKTFWYRFEKFGLNHPDKQ</sequence>
<gene>
    <name evidence="10" type="ORF">MBAV_000587</name>
</gene>
<evidence type="ECO:0000256" key="3">
    <source>
        <dbReference type="ARBA" id="ARBA00022840"/>
    </source>
</evidence>
<dbReference type="AlphaFoldDB" id="A0A0F3H2P9"/>
<dbReference type="EMBL" id="LACI01000267">
    <property type="protein sequence ID" value="KJU87218.1"/>
    <property type="molecule type" value="Genomic_DNA"/>
</dbReference>
<keyword evidence="5" id="KW-0805">Transcription regulation</keyword>
<dbReference type="FunFam" id="3.40.50.300:FF:000006">
    <property type="entry name" value="DNA-binding transcriptional regulator NtrC"/>
    <property type="match status" value="1"/>
</dbReference>
<dbReference type="SMART" id="SM00448">
    <property type="entry name" value="REC"/>
    <property type="match status" value="1"/>
</dbReference>
<proteinExistence type="predicted"/>
<dbReference type="Gene3D" id="1.10.10.60">
    <property type="entry name" value="Homeodomain-like"/>
    <property type="match status" value="1"/>
</dbReference>
<dbReference type="InterPro" id="IPR058031">
    <property type="entry name" value="AAA_lid_NorR"/>
</dbReference>
<dbReference type="InterPro" id="IPR025662">
    <property type="entry name" value="Sigma_54_int_dom_ATP-bd_1"/>
</dbReference>
<dbReference type="InterPro" id="IPR001789">
    <property type="entry name" value="Sig_transdc_resp-reg_receiver"/>
</dbReference>
<dbReference type="InterPro" id="IPR002078">
    <property type="entry name" value="Sigma_54_int"/>
</dbReference>
<dbReference type="PANTHER" id="PTHR32071">
    <property type="entry name" value="TRANSCRIPTIONAL REGULATORY PROTEIN"/>
    <property type="match status" value="1"/>
</dbReference>
<keyword evidence="4" id="KW-0902">Two-component regulatory system</keyword>
<organism evidence="10 11">
    <name type="scientific">Candidatus Magnetobacterium bavaricum</name>
    <dbReference type="NCBI Taxonomy" id="29290"/>
    <lineage>
        <taxon>Bacteria</taxon>
        <taxon>Pseudomonadati</taxon>
        <taxon>Nitrospirota</taxon>
        <taxon>Thermodesulfovibrionia</taxon>
        <taxon>Thermodesulfovibrionales</taxon>
        <taxon>Candidatus Magnetobacteriaceae</taxon>
        <taxon>Candidatus Magnetobacterium</taxon>
    </lineage>
</organism>
<dbReference type="GO" id="GO:0006355">
    <property type="term" value="P:regulation of DNA-templated transcription"/>
    <property type="evidence" value="ECO:0007669"/>
    <property type="project" value="InterPro"/>
</dbReference>
<dbReference type="SUPFAM" id="SSF52172">
    <property type="entry name" value="CheY-like"/>
    <property type="match status" value="1"/>
</dbReference>
<reference evidence="10 11" key="1">
    <citation type="submission" date="2015-02" db="EMBL/GenBank/DDBJ databases">
        <title>Single-cell genomics of uncultivated deep-branching MTB reveals a conserved set of magnetosome genes.</title>
        <authorList>
            <person name="Kolinko S."/>
            <person name="Richter M."/>
            <person name="Glockner F.O."/>
            <person name="Brachmann A."/>
            <person name="Schuler D."/>
        </authorList>
    </citation>
    <scope>NUCLEOTIDE SEQUENCE [LARGE SCALE GENOMIC DNA]</scope>
    <source>
        <strain evidence="10">TM-1</strain>
    </source>
</reference>
<evidence type="ECO:0000256" key="2">
    <source>
        <dbReference type="ARBA" id="ARBA00022741"/>
    </source>
</evidence>
<dbReference type="PRINTS" id="PR01590">
    <property type="entry name" value="HTHFIS"/>
</dbReference>
<evidence type="ECO:0000256" key="5">
    <source>
        <dbReference type="ARBA" id="ARBA00023015"/>
    </source>
</evidence>
<keyword evidence="3" id="KW-0067">ATP-binding</keyword>
<accession>A0A0F3H2P9</accession>
<dbReference type="SUPFAM" id="SSF52540">
    <property type="entry name" value="P-loop containing nucleoside triphosphate hydrolases"/>
    <property type="match status" value="1"/>
</dbReference>
<dbReference type="Gene3D" id="1.10.8.60">
    <property type="match status" value="1"/>
</dbReference>
<dbReference type="Pfam" id="PF25601">
    <property type="entry name" value="AAA_lid_14"/>
    <property type="match status" value="1"/>
</dbReference>
<dbReference type="InterPro" id="IPR027417">
    <property type="entry name" value="P-loop_NTPase"/>
</dbReference>
<dbReference type="Pfam" id="PF00158">
    <property type="entry name" value="Sigma54_activat"/>
    <property type="match status" value="1"/>
</dbReference>
<keyword evidence="2" id="KW-0547">Nucleotide-binding</keyword>
<evidence type="ECO:0000259" key="9">
    <source>
        <dbReference type="PROSITE" id="PS50110"/>
    </source>
</evidence>
<evidence type="ECO:0000256" key="7">
    <source>
        <dbReference type="PROSITE-ProRule" id="PRU00169"/>
    </source>
</evidence>
<evidence type="ECO:0000256" key="1">
    <source>
        <dbReference type="ARBA" id="ARBA00022553"/>
    </source>
</evidence>
<evidence type="ECO:0000256" key="6">
    <source>
        <dbReference type="ARBA" id="ARBA00023163"/>
    </source>
</evidence>
<feature type="modified residue" description="4-aspartylphosphate" evidence="7">
    <location>
        <position position="52"/>
    </location>
</feature>
<evidence type="ECO:0000259" key="8">
    <source>
        <dbReference type="PROSITE" id="PS50045"/>
    </source>
</evidence>
<dbReference type="GO" id="GO:0000160">
    <property type="term" value="P:phosphorelay signal transduction system"/>
    <property type="evidence" value="ECO:0007669"/>
    <property type="project" value="UniProtKB-KW"/>
</dbReference>
<evidence type="ECO:0000256" key="4">
    <source>
        <dbReference type="ARBA" id="ARBA00023012"/>
    </source>
</evidence>
<dbReference type="Pfam" id="PF02954">
    <property type="entry name" value="HTH_8"/>
    <property type="match status" value="1"/>
</dbReference>
<keyword evidence="6" id="KW-0804">Transcription</keyword>
<dbReference type="PROSITE" id="PS50110">
    <property type="entry name" value="RESPONSE_REGULATORY"/>
    <property type="match status" value="1"/>
</dbReference>
<dbReference type="InterPro" id="IPR003593">
    <property type="entry name" value="AAA+_ATPase"/>
</dbReference>
<feature type="domain" description="Response regulatory" evidence="9">
    <location>
        <begin position="3"/>
        <end position="117"/>
    </location>
</feature>
<feature type="domain" description="Sigma-54 factor interaction" evidence="8">
    <location>
        <begin position="142"/>
        <end position="371"/>
    </location>
</feature>
<dbReference type="FunFam" id="3.40.50.2300:FF:000018">
    <property type="entry name" value="DNA-binding transcriptional regulator NtrC"/>
    <property type="match status" value="1"/>
</dbReference>
<dbReference type="Proteomes" id="UP000033423">
    <property type="component" value="Unassembled WGS sequence"/>
</dbReference>
<dbReference type="PROSITE" id="PS00675">
    <property type="entry name" value="SIGMA54_INTERACT_1"/>
    <property type="match status" value="1"/>
</dbReference>
<dbReference type="SUPFAM" id="SSF46689">
    <property type="entry name" value="Homeodomain-like"/>
    <property type="match status" value="1"/>
</dbReference>
<evidence type="ECO:0000313" key="10">
    <source>
        <dbReference type="EMBL" id="KJU87218.1"/>
    </source>
</evidence>
<dbReference type="Pfam" id="PF00072">
    <property type="entry name" value="Response_reg"/>
    <property type="match status" value="1"/>
</dbReference>
<dbReference type="CDD" id="cd00009">
    <property type="entry name" value="AAA"/>
    <property type="match status" value="1"/>
</dbReference>
<keyword evidence="1 7" id="KW-0597">Phosphoprotein</keyword>
<dbReference type="Gene3D" id="3.40.50.300">
    <property type="entry name" value="P-loop containing nucleotide triphosphate hydrolases"/>
    <property type="match status" value="1"/>
</dbReference>
<evidence type="ECO:0000313" key="11">
    <source>
        <dbReference type="Proteomes" id="UP000033423"/>
    </source>
</evidence>
<dbReference type="InterPro" id="IPR011006">
    <property type="entry name" value="CheY-like_superfamily"/>
</dbReference>
<keyword evidence="11" id="KW-1185">Reference proteome</keyword>
<comment type="caution">
    <text evidence="10">The sequence shown here is derived from an EMBL/GenBank/DDBJ whole genome shotgun (WGS) entry which is preliminary data.</text>
</comment>
<dbReference type="SMART" id="SM00382">
    <property type="entry name" value="AAA"/>
    <property type="match status" value="1"/>
</dbReference>